<dbReference type="Pfam" id="PF02661">
    <property type="entry name" value="Fic"/>
    <property type="match status" value="1"/>
</dbReference>
<protein>
    <submittedName>
        <fullName evidence="2">Death-on-curing family protein</fullName>
    </submittedName>
</protein>
<evidence type="ECO:0000313" key="2">
    <source>
        <dbReference type="EMBL" id="EOO11282.1"/>
    </source>
</evidence>
<evidence type="ECO:0000313" key="3">
    <source>
        <dbReference type="Proteomes" id="UP000014003"/>
    </source>
</evidence>
<dbReference type="NCBIfam" id="TIGR01550">
    <property type="entry name" value="DOC_P1"/>
    <property type="match status" value="1"/>
</dbReference>
<evidence type="ECO:0000259" key="1">
    <source>
        <dbReference type="PROSITE" id="PS51459"/>
    </source>
</evidence>
<dbReference type="RefSeq" id="WP_016094778.1">
    <property type="nucleotide sequence ID" value="NZ_KB976126.1"/>
</dbReference>
<dbReference type="PANTHER" id="PTHR39426">
    <property type="entry name" value="HOMOLOGY TO DEATH-ON-CURING PROTEIN OF PHAGE P1"/>
    <property type="match status" value="1"/>
</dbReference>
<dbReference type="PROSITE" id="PS51459">
    <property type="entry name" value="FIDO"/>
    <property type="match status" value="1"/>
</dbReference>
<gene>
    <name evidence="2" type="ORF">IGA_05545</name>
</gene>
<comment type="caution">
    <text evidence="2">The sequence shown here is derived from an EMBL/GenBank/DDBJ whole genome shotgun (WGS) entry which is preliminary data.</text>
</comment>
<dbReference type="EMBL" id="AHDZ01000070">
    <property type="protein sequence ID" value="EOO11282.1"/>
    <property type="molecule type" value="Genomic_DNA"/>
</dbReference>
<dbReference type="HOGENOM" id="CLU_115697_6_0_9"/>
<dbReference type="InterPro" id="IPR053737">
    <property type="entry name" value="Type_II_TA_Toxin"/>
</dbReference>
<name>R8CI59_BACCE</name>
<dbReference type="InterPro" id="IPR003812">
    <property type="entry name" value="Fido"/>
</dbReference>
<dbReference type="PANTHER" id="PTHR39426:SF1">
    <property type="entry name" value="HOMOLOGY TO DEATH-ON-CURING PROTEIN OF PHAGE P1"/>
    <property type="match status" value="1"/>
</dbReference>
<dbReference type="Proteomes" id="UP000014003">
    <property type="component" value="Unassembled WGS sequence"/>
</dbReference>
<feature type="domain" description="Fido" evidence="1">
    <location>
        <begin position="6"/>
        <end position="130"/>
    </location>
</feature>
<dbReference type="Gene3D" id="1.20.120.1870">
    <property type="entry name" value="Fic/DOC protein, Fido domain"/>
    <property type="match status" value="1"/>
</dbReference>
<dbReference type="InterPro" id="IPR006440">
    <property type="entry name" value="Doc"/>
</dbReference>
<organism evidence="2 3">
    <name type="scientific">Bacillus cereus HuA3-9</name>
    <dbReference type="NCBI Taxonomy" id="1053205"/>
    <lineage>
        <taxon>Bacteria</taxon>
        <taxon>Bacillati</taxon>
        <taxon>Bacillota</taxon>
        <taxon>Bacilli</taxon>
        <taxon>Bacillales</taxon>
        <taxon>Bacillaceae</taxon>
        <taxon>Bacillus</taxon>
        <taxon>Bacillus cereus group</taxon>
    </lineage>
</organism>
<accession>R8CI59</accession>
<dbReference type="PATRIC" id="fig|1053205.3.peg.5611"/>
<dbReference type="AlphaFoldDB" id="R8CI59"/>
<dbReference type="GO" id="GO:0016301">
    <property type="term" value="F:kinase activity"/>
    <property type="evidence" value="ECO:0007669"/>
    <property type="project" value="InterPro"/>
</dbReference>
<reference evidence="2 3" key="1">
    <citation type="submission" date="2012-12" db="EMBL/GenBank/DDBJ databases">
        <title>The Genome Sequence of Bacillus cereus HuA3-9.</title>
        <authorList>
            <consortium name="The Broad Institute Genome Sequencing Platform"/>
            <consortium name="The Broad Institute Genome Sequencing Center for Infectious Disease"/>
            <person name="Feldgarden M."/>
            <person name="Van der Auwera G.A."/>
            <person name="Mahillon J."/>
            <person name="Duprez V."/>
            <person name="Timmery S."/>
            <person name="Mattelet C."/>
            <person name="Dierick K."/>
            <person name="Sun M."/>
            <person name="Yu Z."/>
            <person name="Zhu L."/>
            <person name="Hu X."/>
            <person name="Shank E.B."/>
            <person name="Swiecicka I."/>
            <person name="Hansen B.M."/>
            <person name="Andrup L."/>
            <person name="Walker B."/>
            <person name="Young S.K."/>
            <person name="Zeng Q."/>
            <person name="Gargeya S."/>
            <person name="Fitzgerald M."/>
            <person name="Haas B."/>
            <person name="Abouelleil A."/>
            <person name="Alvarado L."/>
            <person name="Arachchi H.M."/>
            <person name="Berlin A.M."/>
            <person name="Chapman S.B."/>
            <person name="Dewar J."/>
            <person name="Goldberg J."/>
            <person name="Griggs A."/>
            <person name="Gujja S."/>
            <person name="Hansen M."/>
            <person name="Howarth C."/>
            <person name="Imamovic A."/>
            <person name="Larimer J."/>
            <person name="McCowan C."/>
            <person name="Murphy C."/>
            <person name="Neiman D."/>
            <person name="Pearson M."/>
            <person name="Priest M."/>
            <person name="Roberts A."/>
            <person name="Saif S."/>
            <person name="Shea T."/>
            <person name="Sisk P."/>
            <person name="Sykes S."/>
            <person name="Wortman J."/>
            <person name="Nusbaum C."/>
            <person name="Birren B."/>
        </authorList>
    </citation>
    <scope>NUCLEOTIDE SEQUENCE [LARGE SCALE GENOMIC DNA]</scope>
    <source>
        <strain evidence="2 3">HuA3-9</strain>
    </source>
</reference>
<sequence>MEIVYLTTTEAIYLNGVMIEMYSPLEESGVKDMNMLEASLERPKQSAFLEDAYPTIFHKASALVESMAQNHAFFNANKRTALACLQMFLDYNGYDLDMTYQEASDFVVDVVNHKLPFDAIVATLEAKIIPVQ</sequence>
<proteinExistence type="predicted"/>